<evidence type="ECO:0000313" key="11">
    <source>
        <dbReference type="EMBL" id="AEH39740.1"/>
    </source>
</evidence>
<dbReference type="InterPro" id="IPR004805">
    <property type="entry name" value="DnaE2/DnaE/PolC"/>
</dbReference>
<dbReference type="Proteomes" id="UP000006811">
    <property type="component" value="Chromosome"/>
</dbReference>
<dbReference type="EMBL" id="CP001817">
    <property type="protein sequence ID" value="AEH39740.1"/>
    <property type="molecule type" value="Genomic_DNA"/>
</dbReference>
<dbReference type="SUPFAM" id="SSF89550">
    <property type="entry name" value="PHP domain-like"/>
    <property type="match status" value="1"/>
</dbReference>
<gene>
    <name evidence="11" type="primary">dnaE</name>
    <name evidence="11" type="ORF">BCTU_151</name>
</gene>
<keyword evidence="5" id="KW-0808">Transferase</keyword>
<dbReference type="GO" id="GO:0006260">
    <property type="term" value="P:DNA replication"/>
    <property type="evidence" value="ECO:0007669"/>
    <property type="project" value="UniProtKB-KW"/>
</dbReference>
<keyword evidence="7" id="KW-0235">DNA replication</keyword>
<evidence type="ECO:0000256" key="2">
    <source>
        <dbReference type="ARBA" id="ARBA00012417"/>
    </source>
</evidence>
<dbReference type="CDD" id="cd04485">
    <property type="entry name" value="DnaE_OBF"/>
    <property type="match status" value="1"/>
</dbReference>
<reference evidence="11 12" key="1">
    <citation type="journal article" date="2011" name="Appl. Environ. Microbiol.">
        <title>The genome of Buchnera aphidicola from the aphid Cinara tujafilina provides new clues about the evolutionary history of metabolic losses in bacterial endosymbionts.</title>
        <authorList>
            <person name="Lamelas A."/>
            <person name="Gosalbes M.J."/>
            <person name="Moya A."/>
            <person name="Latorre A."/>
        </authorList>
    </citation>
    <scope>NUCLEOTIDE SEQUENCE [LARGE SCALE GENOMIC DNA]</scope>
    <source>
        <strain evidence="12">Cinara tujafilina</strain>
    </source>
</reference>
<dbReference type="InterPro" id="IPR003141">
    <property type="entry name" value="Pol/His_phosphatase_N"/>
</dbReference>
<dbReference type="NCBIfam" id="TIGR00594">
    <property type="entry name" value="polc"/>
    <property type="match status" value="1"/>
</dbReference>
<dbReference type="InterPro" id="IPR049821">
    <property type="entry name" value="PolIIIA_DnaE1_PHP"/>
</dbReference>
<dbReference type="Pfam" id="PF07733">
    <property type="entry name" value="DNA_pol3_alpha"/>
    <property type="match status" value="1"/>
</dbReference>
<sequence length="1174" mass="136509">MLQTKFIHLKVHSDYSMIDGLATPEALVKHAYNSNMVALGLTDINNLYGVVKFYSAARTYGIKPIIGMDICITSHIIKNKIFHLTILTKNNIGYKNLINLISESYQKGYDENVGPIIKLKDIISFRKGLLILSGGMLGDIGSCLMKNDLNLLKKCIYFYKKYFLNKYYLEISRLDKEQEHEYIEKIKNISCFYSLPLVATNNVSFLRKKDFKIHKIRVAIHQKKNVSDPNFIYTYTKQQFLKNEQEMVEIFCDIPEALINSVEIAKRCNVIIPSGEYFLPVFSTQSIDMFDFFLKKVTVGLNNRLNENYPNIIEKKNYSKVYFKRLMYETKIIKKMGFISYFLIVMEFIQWAKDHNIPVGPGRGSGPGSLVAYSLYITELDPIKFDLLFERFLNPDRVSLPDFDIDFCMDKRDLVIEHVSNKYGRNSVAQIVTFGTMAAKAVIRDVGRVLGYPYGLINKISKLVPLDPGMTLEKAFLIQKDLINLYNVNNDIKKLIDIAKKLEGVTRNIGKHAGGVVIAPTKISDFVPVFCDAQGQNQITQFDKNDIEYIGLVKFDFLGLKTLTMIYSCIKKLINKKKLKIPEISINSLDLKDKNSFKLLKSAETISIFQLESAGMRNLIRRLQPDSFEDIIALVALFRPGPLQSGMVDNFIARKHGREIISYPDKKWQHELLKPILKPTYGIILYQEQVMKIAQVLAGYTPGEADLLRRAMGKKDPKEMKRQKKIFKIGSEKIGICPNLSEKIFALLEKFSAYGFNKSHSATYALISYQTLWLKANYPEEFMASAMTLDMDNTEKIILLIQDARRMNVKIIAPNINISNYSFSISKNKEIVYGLGAIKGLGKASIDHILKERNSKKVAYKNFLDFCIRIFSKCITRRILERLIMSGACDCFKICRFDLFNKIEYYMRSAKQYLESIKLKQNFLFDFNYNCFLTKSNQIQEIKIIKKEDVIEKKNNYFQWERETLGFYLTNHPIKNFIKELHYYTKKIKLSDCTWSSQKKNIIIAGMIFSIKIKFTKNNKKFYLITLDDSFSRLDIIFFSDIHDKKIHYLLNNKNILVVIIGDVYFDKFRGCSRFLVKKIIELKDFRINRIKKILLKINKNVLAQENYIIHSLEYYFNHYVNIGTVHVSFLISEKYRNKYKIFQNQWNIQPDDNFFNYINFLSQDIKVKIIFLK</sequence>
<dbReference type="GO" id="GO:0003887">
    <property type="term" value="F:DNA-directed DNA polymerase activity"/>
    <property type="evidence" value="ECO:0007669"/>
    <property type="project" value="UniProtKB-KW"/>
</dbReference>
<evidence type="ECO:0000256" key="4">
    <source>
        <dbReference type="ARBA" id="ARBA00022490"/>
    </source>
</evidence>
<keyword evidence="8" id="KW-0239">DNA-directed DNA polymerase</keyword>
<protein>
    <recommendedName>
        <fullName evidence="3">DNA polymerase III subunit alpha</fullName>
        <ecNumber evidence="2">2.7.7.7</ecNumber>
    </recommendedName>
</protein>
<dbReference type="Pfam" id="PF14579">
    <property type="entry name" value="HHH_6"/>
    <property type="match status" value="1"/>
</dbReference>
<evidence type="ECO:0000313" key="12">
    <source>
        <dbReference type="Proteomes" id="UP000006811"/>
    </source>
</evidence>
<dbReference type="PANTHER" id="PTHR32294:SF0">
    <property type="entry name" value="DNA POLYMERASE III SUBUNIT ALPHA"/>
    <property type="match status" value="1"/>
</dbReference>
<dbReference type="eggNOG" id="COG0587">
    <property type="taxonomic scope" value="Bacteria"/>
</dbReference>
<evidence type="ECO:0000256" key="3">
    <source>
        <dbReference type="ARBA" id="ARBA00019114"/>
    </source>
</evidence>
<dbReference type="NCBIfam" id="NF004226">
    <property type="entry name" value="PRK05673.1"/>
    <property type="match status" value="1"/>
</dbReference>
<comment type="subcellular location">
    <subcellularLocation>
        <location evidence="1">Cytoplasm</location>
    </subcellularLocation>
</comment>
<dbReference type="GO" id="GO:0008408">
    <property type="term" value="F:3'-5' exonuclease activity"/>
    <property type="evidence" value="ECO:0007669"/>
    <property type="project" value="InterPro"/>
</dbReference>
<dbReference type="CDD" id="cd07433">
    <property type="entry name" value="PHP_PolIIIA_DnaE1"/>
    <property type="match status" value="1"/>
</dbReference>
<dbReference type="Gene3D" id="1.10.150.870">
    <property type="match status" value="1"/>
</dbReference>
<dbReference type="InterPro" id="IPR016195">
    <property type="entry name" value="Pol/histidinol_Pase-like"/>
</dbReference>
<dbReference type="InterPro" id="IPR040982">
    <property type="entry name" value="DNA_pol3_finger"/>
</dbReference>
<dbReference type="STRING" id="261317.BCTU_151"/>
<keyword evidence="6" id="KW-0548">Nucleotidyltransferase</keyword>
<dbReference type="Pfam" id="PF17657">
    <property type="entry name" value="DNA_pol3_finger"/>
    <property type="match status" value="1"/>
</dbReference>
<proteinExistence type="predicted"/>
<name>F7WZ86_9GAMM</name>
<dbReference type="Gene3D" id="1.10.10.1600">
    <property type="entry name" value="Bacterial DNA polymerase III alpha subunit, thumb domain"/>
    <property type="match status" value="1"/>
</dbReference>
<evidence type="ECO:0000256" key="1">
    <source>
        <dbReference type="ARBA" id="ARBA00004496"/>
    </source>
</evidence>
<dbReference type="Gene3D" id="2.40.50.140">
    <property type="entry name" value="Nucleic acid-binding proteins"/>
    <property type="match status" value="1"/>
</dbReference>
<accession>F7WZ86</accession>
<dbReference type="OrthoDB" id="9803237at2"/>
<evidence type="ECO:0000256" key="9">
    <source>
        <dbReference type="ARBA" id="ARBA00049244"/>
    </source>
</evidence>
<dbReference type="InterPro" id="IPR012340">
    <property type="entry name" value="NA-bd_OB-fold"/>
</dbReference>
<evidence type="ECO:0000256" key="6">
    <source>
        <dbReference type="ARBA" id="ARBA00022695"/>
    </source>
</evidence>
<dbReference type="KEGG" id="baj:BCTU_151"/>
<dbReference type="GO" id="GO:0005737">
    <property type="term" value="C:cytoplasm"/>
    <property type="evidence" value="ECO:0007669"/>
    <property type="project" value="UniProtKB-SubCell"/>
</dbReference>
<dbReference type="InterPro" id="IPR004013">
    <property type="entry name" value="PHP_dom"/>
</dbReference>
<feature type="domain" description="Polymerase/histidinol phosphatase N-terminal" evidence="10">
    <location>
        <begin position="7"/>
        <end position="74"/>
    </location>
</feature>
<dbReference type="PANTHER" id="PTHR32294">
    <property type="entry name" value="DNA POLYMERASE III SUBUNIT ALPHA"/>
    <property type="match status" value="1"/>
</dbReference>
<comment type="catalytic activity">
    <reaction evidence="9">
        <text>DNA(n) + a 2'-deoxyribonucleoside 5'-triphosphate = DNA(n+1) + diphosphate</text>
        <dbReference type="Rhea" id="RHEA:22508"/>
        <dbReference type="Rhea" id="RHEA-COMP:17339"/>
        <dbReference type="Rhea" id="RHEA-COMP:17340"/>
        <dbReference type="ChEBI" id="CHEBI:33019"/>
        <dbReference type="ChEBI" id="CHEBI:61560"/>
        <dbReference type="ChEBI" id="CHEBI:173112"/>
        <dbReference type="EC" id="2.7.7.7"/>
    </reaction>
</comment>
<dbReference type="Pfam" id="PF02811">
    <property type="entry name" value="PHP"/>
    <property type="match status" value="1"/>
</dbReference>
<dbReference type="InterPro" id="IPR041931">
    <property type="entry name" value="DNA_pol3_alpha_thumb_dom"/>
</dbReference>
<keyword evidence="4" id="KW-0963">Cytoplasm</keyword>
<keyword evidence="12" id="KW-1185">Reference proteome</keyword>
<dbReference type="InterPro" id="IPR011708">
    <property type="entry name" value="DNA_pol3_alpha_NTPase_dom"/>
</dbReference>
<dbReference type="SMART" id="SM00481">
    <property type="entry name" value="POLIIIAc"/>
    <property type="match status" value="1"/>
</dbReference>
<evidence type="ECO:0000256" key="5">
    <source>
        <dbReference type="ARBA" id="ARBA00022679"/>
    </source>
</evidence>
<evidence type="ECO:0000256" key="8">
    <source>
        <dbReference type="ARBA" id="ARBA00022932"/>
    </source>
</evidence>
<dbReference type="Gene3D" id="3.20.20.140">
    <property type="entry name" value="Metal-dependent hydrolases"/>
    <property type="match status" value="1"/>
</dbReference>
<dbReference type="HOGENOM" id="CLU_001600_0_0_6"/>
<dbReference type="FunFam" id="1.10.10.1600:FF:000001">
    <property type="entry name" value="DNA polymerase III subunit alpha"/>
    <property type="match status" value="1"/>
</dbReference>
<organism evidence="11 12">
    <name type="scientific">Buchnera aphidicola</name>
    <name type="common">Cinara tujafilina</name>
    <dbReference type="NCBI Taxonomy" id="261317"/>
    <lineage>
        <taxon>Bacteria</taxon>
        <taxon>Pseudomonadati</taxon>
        <taxon>Pseudomonadota</taxon>
        <taxon>Gammaproteobacteria</taxon>
        <taxon>Enterobacterales</taxon>
        <taxon>Erwiniaceae</taxon>
        <taxon>Buchnera</taxon>
    </lineage>
</organism>
<evidence type="ECO:0000256" key="7">
    <source>
        <dbReference type="ARBA" id="ARBA00022705"/>
    </source>
</evidence>
<dbReference type="AlphaFoldDB" id="F7WZ86"/>
<dbReference type="EC" id="2.7.7.7" evidence="2"/>
<evidence type="ECO:0000259" key="10">
    <source>
        <dbReference type="SMART" id="SM00481"/>
    </source>
</evidence>
<dbReference type="InterPro" id="IPR029460">
    <property type="entry name" value="DNAPol_HHH"/>
</dbReference>